<evidence type="ECO:0000256" key="4">
    <source>
        <dbReference type="SAM" id="SignalP"/>
    </source>
</evidence>
<evidence type="ECO:0000259" key="7">
    <source>
        <dbReference type="Pfam" id="PF02837"/>
    </source>
</evidence>
<dbReference type="InterPro" id="IPR006103">
    <property type="entry name" value="Glyco_hydro_2_cat"/>
</dbReference>
<dbReference type="Pfam" id="PF02837">
    <property type="entry name" value="Glyco_hydro_2_N"/>
    <property type="match status" value="1"/>
</dbReference>
<dbReference type="Gene3D" id="2.60.40.10">
    <property type="entry name" value="Immunoglobulins"/>
    <property type="match status" value="3"/>
</dbReference>
<evidence type="ECO:0000259" key="8">
    <source>
        <dbReference type="Pfam" id="PF16355"/>
    </source>
</evidence>
<dbReference type="InterPro" id="IPR023232">
    <property type="entry name" value="Glyco_hydro_2_AS"/>
</dbReference>
<proteinExistence type="inferred from homology"/>
<feature type="domain" description="Glycoside hydrolase family 2" evidence="9">
    <location>
        <begin position="705"/>
        <end position="805"/>
    </location>
</feature>
<dbReference type="InterPro" id="IPR006104">
    <property type="entry name" value="Glyco_hydro_2_N"/>
</dbReference>
<evidence type="ECO:0000313" key="10">
    <source>
        <dbReference type="EMBL" id="RNI31402.1"/>
    </source>
</evidence>
<protein>
    <submittedName>
        <fullName evidence="10">DUF4982 domain-containing protein</fullName>
    </submittedName>
</protein>
<dbReference type="RefSeq" id="WP_123125305.1">
    <property type="nucleotide sequence ID" value="NZ_RJJD01000001.1"/>
</dbReference>
<sequence>MKNRILLVFFTTLLLSYTSQVFAQQPRTKALFNDKWKFHKGDVAKAEGISFADAQWRSLDLPHDWSIEGPFSQEWASATGYLPGGIGWYRKTFKVPAAQQNKQLFLYFDGVYKNSEVWINGHALGKRPNGFTPFQYEITKHLNKNGNNVVAVKVDHTQFADSRWYTGSGINRNVYLVTVEPVHINLWGVAFTTPEVSAAKALSNVKVSVTNASGKAADVQVKAELLDKGGKVVNQTQKQVSVTGGKEAEAALSFQVNNPKLWSVEQPTLYQLRVSLFVNGKKTDETVEQVGFRSIAFDANKGFFLNGKNMKLKGVCIHDDAGALGTAVPEEVWERRLITLKEGGVNSLRMSHNPHADYLYDLCDKLGLLVQDEAFDEWETGKNKWIAGWNVGTPGKDGYHEHFKEWADRDLADMILRNRNRPSIIMWSIGNEIDYPNDPYSHEVLNTGNNPQIYGKGYQPNNPPASRLSELSRHLVEVAKKHDTSRPITAALAGVVMSNFTDYPKVLDIVGYNYQEHRYPEDHAKYPDRVIYGSENGMRLNAWAAVDTNDYISAQYLWTGIDYMGEAGKWPSRSNGAGLMDLAGFKKPEYFFRQSLWSDKPMVYIGASPVPKNQDNGIWSHRRADPTWNWKANDSVRVSCFTNADEAELFLNGKSLGRKSLAQSPQRALYWDLVYAPGELMAKAYKNGKEVSRDVLVTAAAPAAIQAKADKKTLAGKGVAHVEINVVDSKGNLVYGAENEMTFTVEGPAKILGLENGSHSGLENYQSEKRKVLRGKLLAYVQAGQKPGKVRVTIQSPGLTPQTVEFSVKQTQNGMAGGSSSASVK</sequence>
<dbReference type="Gene3D" id="2.60.120.260">
    <property type="entry name" value="Galactose-binding domain-like"/>
    <property type="match status" value="1"/>
</dbReference>
<evidence type="ECO:0000259" key="9">
    <source>
        <dbReference type="Pfam" id="PF18565"/>
    </source>
</evidence>
<dbReference type="SUPFAM" id="SSF51445">
    <property type="entry name" value="(Trans)glycosidases"/>
    <property type="match status" value="1"/>
</dbReference>
<dbReference type="Pfam" id="PF16355">
    <property type="entry name" value="DUF4982"/>
    <property type="match status" value="1"/>
</dbReference>
<keyword evidence="2" id="KW-0378">Hydrolase</keyword>
<dbReference type="GO" id="GO:0004553">
    <property type="term" value="F:hydrolase activity, hydrolyzing O-glycosyl compounds"/>
    <property type="evidence" value="ECO:0007669"/>
    <property type="project" value="InterPro"/>
</dbReference>
<evidence type="ECO:0000313" key="11">
    <source>
        <dbReference type="Proteomes" id="UP000272117"/>
    </source>
</evidence>
<dbReference type="InterPro" id="IPR036156">
    <property type="entry name" value="Beta-gal/glucu_dom_sf"/>
</dbReference>
<dbReference type="PRINTS" id="PR00132">
    <property type="entry name" value="GLHYDRLASE2"/>
</dbReference>
<dbReference type="InterPro" id="IPR006102">
    <property type="entry name" value="Ig-like_GH2"/>
</dbReference>
<dbReference type="InterPro" id="IPR051913">
    <property type="entry name" value="GH2_Domain-Containing"/>
</dbReference>
<dbReference type="OrthoDB" id="1007335at2"/>
<feature type="domain" description="Glycoside hydrolase family 2 immunoglobulin-like beta-sandwich" evidence="5">
    <location>
        <begin position="190"/>
        <end position="293"/>
    </location>
</feature>
<dbReference type="InterPro" id="IPR013783">
    <property type="entry name" value="Ig-like_fold"/>
</dbReference>
<accession>A0A3M9N0U8</accession>
<dbReference type="GO" id="GO:0005975">
    <property type="term" value="P:carbohydrate metabolic process"/>
    <property type="evidence" value="ECO:0007669"/>
    <property type="project" value="InterPro"/>
</dbReference>
<dbReference type="InterPro" id="IPR008979">
    <property type="entry name" value="Galactose-bd-like_sf"/>
</dbReference>
<feature type="domain" description="Glycosyl hydrolases family 2 sugar binding" evidence="7">
    <location>
        <begin position="85"/>
        <end position="178"/>
    </location>
</feature>
<dbReference type="SUPFAM" id="SSF49303">
    <property type="entry name" value="beta-Galactosidase/glucuronidase domain"/>
    <property type="match status" value="1"/>
</dbReference>
<organism evidence="10 11">
    <name type="scientific">Rufibacter latericius</name>
    <dbReference type="NCBI Taxonomy" id="2487040"/>
    <lineage>
        <taxon>Bacteria</taxon>
        <taxon>Pseudomonadati</taxon>
        <taxon>Bacteroidota</taxon>
        <taxon>Cytophagia</taxon>
        <taxon>Cytophagales</taxon>
        <taxon>Hymenobacteraceae</taxon>
        <taxon>Rufibacter</taxon>
    </lineage>
</organism>
<dbReference type="InterPro" id="IPR017853">
    <property type="entry name" value="GH"/>
</dbReference>
<keyword evidence="4" id="KW-0732">Signal</keyword>
<comment type="caution">
    <text evidence="10">The sequence shown here is derived from an EMBL/GenBank/DDBJ whole genome shotgun (WGS) entry which is preliminary data.</text>
</comment>
<feature type="chain" id="PRO_5017993027" evidence="4">
    <location>
        <begin position="24"/>
        <end position="825"/>
    </location>
</feature>
<feature type="signal peptide" evidence="4">
    <location>
        <begin position="1"/>
        <end position="23"/>
    </location>
</feature>
<feature type="domain" description="Glycoside hydrolase family 2 catalytic" evidence="6">
    <location>
        <begin position="300"/>
        <end position="491"/>
    </location>
</feature>
<dbReference type="Pfam" id="PF02836">
    <property type="entry name" value="Glyco_hydro_2_C"/>
    <property type="match status" value="1"/>
</dbReference>
<keyword evidence="11" id="KW-1185">Reference proteome</keyword>
<evidence type="ECO:0000256" key="3">
    <source>
        <dbReference type="ARBA" id="ARBA00023295"/>
    </source>
</evidence>
<dbReference type="Pfam" id="PF00703">
    <property type="entry name" value="Glyco_hydro_2"/>
    <property type="match status" value="1"/>
</dbReference>
<dbReference type="PANTHER" id="PTHR42732">
    <property type="entry name" value="BETA-GALACTOSIDASE"/>
    <property type="match status" value="1"/>
</dbReference>
<dbReference type="Gene3D" id="3.20.20.80">
    <property type="entry name" value="Glycosidases"/>
    <property type="match status" value="1"/>
</dbReference>
<dbReference type="SUPFAM" id="SSF49785">
    <property type="entry name" value="Galactose-binding domain-like"/>
    <property type="match status" value="1"/>
</dbReference>
<dbReference type="PANTHER" id="PTHR42732:SF1">
    <property type="entry name" value="BETA-MANNOSIDASE"/>
    <property type="match status" value="1"/>
</dbReference>
<dbReference type="Pfam" id="PF18565">
    <property type="entry name" value="Glyco_hydro2_C5"/>
    <property type="match status" value="1"/>
</dbReference>
<evidence type="ECO:0000259" key="5">
    <source>
        <dbReference type="Pfam" id="PF00703"/>
    </source>
</evidence>
<feature type="domain" description="DUF4982" evidence="8">
    <location>
        <begin position="635"/>
        <end position="691"/>
    </location>
</feature>
<gene>
    <name evidence="10" type="ORF">EFB08_02445</name>
</gene>
<dbReference type="EMBL" id="RJJD01000001">
    <property type="protein sequence ID" value="RNI31402.1"/>
    <property type="molecule type" value="Genomic_DNA"/>
</dbReference>
<keyword evidence="3" id="KW-0326">Glycosidase</keyword>
<evidence type="ECO:0000256" key="2">
    <source>
        <dbReference type="ARBA" id="ARBA00022801"/>
    </source>
</evidence>
<comment type="similarity">
    <text evidence="1">Belongs to the glycosyl hydrolase 2 family.</text>
</comment>
<evidence type="ECO:0000256" key="1">
    <source>
        <dbReference type="ARBA" id="ARBA00007401"/>
    </source>
</evidence>
<dbReference type="Proteomes" id="UP000272117">
    <property type="component" value="Unassembled WGS sequence"/>
</dbReference>
<dbReference type="InterPro" id="IPR032311">
    <property type="entry name" value="DUF4982"/>
</dbReference>
<dbReference type="InterPro" id="IPR006101">
    <property type="entry name" value="Glyco_hydro_2"/>
</dbReference>
<reference evidence="10 11" key="1">
    <citation type="submission" date="2018-11" db="EMBL/GenBank/DDBJ databases">
        <title>Rufibacter latericius sp. nov., isolated from water in Baiyang Lake.</title>
        <authorList>
            <person name="Yang Y."/>
        </authorList>
    </citation>
    <scope>NUCLEOTIDE SEQUENCE [LARGE SCALE GENOMIC DNA]</scope>
    <source>
        <strain evidence="10 11">R-22-1c-1</strain>
    </source>
</reference>
<evidence type="ECO:0000259" key="6">
    <source>
        <dbReference type="Pfam" id="PF02836"/>
    </source>
</evidence>
<dbReference type="PROSITE" id="PS00608">
    <property type="entry name" value="GLYCOSYL_HYDROL_F2_2"/>
    <property type="match status" value="1"/>
</dbReference>
<dbReference type="InterPro" id="IPR040605">
    <property type="entry name" value="Glyco_hydro2_dom5"/>
</dbReference>
<dbReference type="AlphaFoldDB" id="A0A3M9N0U8"/>
<name>A0A3M9N0U8_9BACT</name>